<feature type="region of interest" description="Disordered" evidence="1">
    <location>
        <begin position="1122"/>
        <end position="1146"/>
    </location>
</feature>
<dbReference type="InterPro" id="IPR000477">
    <property type="entry name" value="RT_dom"/>
</dbReference>
<reference evidence="3 4" key="1">
    <citation type="journal article" date="2020" name="ISME J.">
        <title>Uncovering the hidden diversity of litter-decomposition mechanisms in mushroom-forming fungi.</title>
        <authorList>
            <person name="Floudas D."/>
            <person name="Bentzer J."/>
            <person name="Ahren D."/>
            <person name="Johansson T."/>
            <person name="Persson P."/>
            <person name="Tunlid A."/>
        </authorList>
    </citation>
    <scope>NUCLEOTIDE SEQUENCE [LARGE SCALE GENOMIC DNA]</scope>
    <source>
        <strain evidence="3 4">CBS 406.79</strain>
    </source>
</reference>
<evidence type="ECO:0000313" key="4">
    <source>
        <dbReference type="Proteomes" id="UP000518752"/>
    </source>
</evidence>
<name>A0A8H5LMJ8_9AGAR</name>
<protein>
    <recommendedName>
        <fullName evidence="2">Reverse transcriptase domain-containing protein</fullName>
    </recommendedName>
</protein>
<feature type="region of interest" description="Disordered" evidence="1">
    <location>
        <begin position="874"/>
        <end position="896"/>
    </location>
</feature>
<evidence type="ECO:0000313" key="3">
    <source>
        <dbReference type="EMBL" id="KAF5362691.1"/>
    </source>
</evidence>
<dbReference type="InterPro" id="IPR036397">
    <property type="entry name" value="RNaseH_sf"/>
</dbReference>
<feature type="region of interest" description="Disordered" evidence="1">
    <location>
        <begin position="1056"/>
        <end position="1098"/>
    </location>
</feature>
<proteinExistence type="predicted"/>
<dbReference type="PANTHER" id="PTHR31635">
    <property type="entry name" value="REVERSE TRANSCRIPTASE DOMAIN-CONTAINING PROTEIN-RELATED"/>
    <property type="match status" value="1"/>
</dbReference>
<feature type="compositionally biased region" description="Basic and acidic residues" evidence="1">
    <location>
        <begin position="1076"/>
        <end position="1086"/>
    </location>
</feature>
<dbReference type="Gene3D" id="3.30.420.10">
    <property type="entry name" value="Ribonuclease H-like superfamily/Ribonuclease H"/>
    <property type="match status" value="1"/>
</dbReference>
<sequence length="1371" mass="156713">MVSAQIAHEDSPKTGRGRWALANRTLKDKKFKAYAKERGLKAEHEIDCLTERTDDCNPQRILAGYITDIVRKAREIEKSNISTYQQEVARIRRTIAQMGNDSEIEAKDRTAKIHKLKKELKAMESKGYETRKRFSAAKDRLVGETICKEWVSTNRERKLRDMIYALAKPNETVVDGGTPTLPRPNYEKHSRKMAELARNYHHDLQNKGLDKDPAERENAICDALETIEAKLSIEQRGVVGKDISWEEVSSALKLSKNGSSPGLNGLTYEFWKSQADVCMNDHRTEGKEAFDVIKLLTATYCDIQNHGIDGTTRFAEGWMCPIYKKGDRNKVENYRPITLLNTDYKILTKVLAIRLAKVCPDIIHRDQAGFMPGRQISEQTRLIRMIVEYAEYAEHNGLLVALDQEKAYDKVAHDYLWRTLEKFNFHERFIQTVKGLYEKAETKVMINGHLSSSFRITRGVRQGDPMSCLLFDLAIEPLAAAIRKSALKGITGIPGVEEKIIANLFADDTTVFLAEDDDFEALQIILDHWCLASTAAFNIAKTQVLPIGGEEYRLKIIADRKGEPTQKEIPEYIHIAAEDEAIRILGAWYGNNLMEDTAWPNQLEKINAALSTWEKSNPTMDGRKKIVQMVIGGMTQYLTQVQGMPKSVEKKLNKRIRSFLWAEKRQSPVNFETLLASKDEGGQEALDIQARNLAIEVMWLKSYFKLTDDRAIWGKIADAIMAHPKATPAAHAEQNVDPKVKTNVFMQSWKTKTTALPETVRKLINTAKEVGIKLDAMNISRAIRRERPIWYHSDAKPRLRLLNNSRAAGCLREMHHLKTVGQAEQLARVLDMPEHFPWDECECLRCMEADEEYGCKTPHTCFVKAKELLDTLEPKWDPRQPSHEDVEEPPASAEGWTEIDSRITTEGSLADTVRIFTTEGQSSSPIEVIQRPQCHPSEEQVTAIVAGAVEKQGEEEARSAAGVILVKPEEREVRQFKTPMRYGTNRQAAEMYGIMRAVDLTDPKQPLKIEVQSRDTAILLTQEVQNLEDRGYIGVANKNVIQKVITKIRKRENRTFIRKMDKDSNSRSKGKQAQKAAKDGLAREEEQGPENAPDARFQVNGLKLGTVTQSLAYKAIREQKMKTYRRRARTKTNIAQAQASMKRTHKWNPDQKEIWKGIRHKDLSREARYFLMMTAHDGYMVGKNWERPGYKPELKARATCQKCQVTESMEHILTECQCAGQGAIWELAGQLWERKGYSWKKPDLGDILTCALPRFRKNKNGQGDSRLYRIIISELARLIWLIRNDRVINERSTEATWAEIRNKWVDMINRRLTLDKDMTHQSFEKKALSKSLVMATWKKVLLHEDKLPEDWTEMKSEVLVGIRSTEGREGR</sequence>
<feature type="compositionally biased region" description="Basic and acidic residues" evidence="1">
    <location>
        <begin position="1056"/>
        <end position="1066"/>
    </location>
</feature>
<dbReference type="EMBL" id="JAACJN010000199">
    <property type="protein sequence ID" value="KAF5362691.1"/>
    <property type="molecule type" value="Genomic_DNA"/>
</dbReference>
<evidence type="ECO:0000256" key="1">
    <source>
        <dbReference type="SAM" id="MobiDB-lite"/>
    </source>
</evidence>
<comment type="caution">
    <text evidence="3">The sequence shown here is derived from an EMBL/GenBank/DDBJ whole genome shotgun (WGS) entry which is preliminary data.</text>
</comment>
<dbReference type="Pfam" id="PF00078">
    <property type="entry name" value="RVT_1"/>
    <property type="match status" value="1"/>
</dbReference>
<keyword evidence="4" id="KW-1185">Reference proteome</keyword>
<feature type="compositionally biased region" description="Polar residues" evidence="1">
    <location>
        <begin position="1131"/>
        <end position="1141"/>
    </location>
</feature>
<dbReference type="PROSITE" id="PS50878">
    <property type="entry name" value="RT_POL"/>
    <property type="match status" value="1"/>
</dbReference>
<dbReference type="CDD" id="cd01650">
    <property type="entry name" value="RT_nLTR_like"/>
    <property type="match status" value="1"/>
</dbReference>
<gene>
    <name evidence="3" type="ORF">D9757_014514</name>
</gene>
<feature type="compositionally biased region" description="Basic and acidic residues" evidence="1">
    <location>
        <begin position="874"/>
        <end position="884"/>
    </location>
</feature>
<dbReference type="PANTHER" id="PTHR31635:SF196">
    <property type="entry name" value="REVERSE TRANSCRIPTASE DOMAIN-CONTAINING PROTEIN-RELATED"/>
    <property type="match status" value="1"/>
</dbReference>
<evidence type="ECO:0000259" key="2">
    <source>
        <dbReference type="PROSITE" id="PS50878"/>
    </source>
</evidence>
<organism evidence="3 4">
    <name type="scientific">Collybiopsis confluens</name>
    <dbReference type="NCBI Taxonomy" id="2823264"/>
    <lineage>
        <taxon>Eukaryota</taxon>
        <taxon>Fungi</taxon>
        <taxon>Dikarya</taxon>
        <taxon>Basidiomycota</taxon>
        <taxon>Agaricomycotina</taxon>
        <taxon>Agaricomycetes</taxon>
        <taxon>Agaricomycetidae</taxon>
        <taxon>Agaricales</taxon>
        <taxon>Marasmiineae</taxon>
        <taxon>Omphalotaceae</taxon>
        <taxon>Collybiopsis</taxon>
    </lineage>
</organism>
<dbReference type="Proteomes" id="UP000518752">
    <property type="component" value="Unassembled WGS sequence"/>
</dbReference>
<feature type="domain" description="Reverse transcriptase" evidence="2">
    <location>
        <begin position="303"/>
        <end position="593"/>
    </location>
</feature>
<dbReference type="GO" id="GO:0003676">
    <property type="term" value="F:nucleic acid binding"/>
    <property type="evidence" value="ECO:0007669"/>
    <property type="project" value="InterPro"/>
</dbReference>
<dbReference type="OrthoDB" id="3047174at2759"/>
<accession>A0A8H5LMJ8</accession>